<comment type="pathway">
    <text evidence="1">Cofactor biosynthesis; adenosylcobalamin biosynthesis.</text>
</comment>
<dbReference type="PROSITE" id="PS51014">
    <property type="entry name" value="COBK_CBIJ"/>
    <property type="match status" value="1"/>
</dbReference>
<reference evidence="4 5" key="1">
    <citation type="submission" date="2024-08" db="EMBL/GenBank/DDBJ databases">
        <title>Clostridium lapicellarii sp. nov., and Clostridium renhuaiense sp. nov., two species isolated from the mud in a fermentation cellar used for producing sauce-flavour Chinese liquors.</title>
        <authorList>
            <person name="Yang F."/>
            <person name="Wang H."/>
            <person name="Chen L.Q."/>
            <person name="Zhou N."/>
            <person name="Lu J.J."/>
            <person name="Pu X.X."/>
            <person name="Wan B."/>
            <person name="Wang L."/>
            <person name="Liu S.J."/>
        </authorList>
    </citation>
    <scope>NUCLEOTIDE SEQUENCE [LARGE SCALE GENOMIC DNA]</scope>
    <source>
        <strain evidence="4 5">MT-113</strain>
    </source>
</reference>
<dbReference type="PANTHER" id="PTHR36925">
    <property type="entry name" value="COBALT-PRECORRIN-6A REDUCTASE"/>
    <property type="match status" value="1"/>
</dbReference>
<evidence type="ECO:0000313" key="4">
    <source>
        <dbReference type="EMBL" id="MEY8763667.1"/>
    </source>
</evidence>
<dbReference type="NCBIfam" id="NF005970">
    <property type="entry name" value="PRK08057.1-4"/>
    <property type="match status" value="1"/>
</dbReference>
<keyword evidence="2" id="KW-0169">Cobalamin biosynthesis</keyword>
<evidence type="ECO:0000256" key="2">
    <source>
        <dbReference type="ARBA" id="ARBA00022573"/>
    </source>
</evidence>
<evidence type="ECO:0000256" key="1">
    <source>
        <dbReference type="ARBA" id="ARBA00004953"/>
    </source>
</evidence>
<gene>
    <name evidence="4" type="ORF">AB8S09_08445</name>
</gene>
<evidence type="ECO:0000313" key="5">
    <source>
        <dbReference type="Proteomes" id="UP001565220"/>
    </source>
</evidence>
<dbReference type="PANTHER" id="PTHR36925:SF1">
    <property type="entry name" value="COBALT-PRECORRIN-6A REDUCTASE"/>
    <property type="match status" value="1"/>
</dbReference>
<sequence length="258" mass="29653">MIGLILGTNEGKKILSLLNEFTEDIFVSTATEYGAFLLKNYKYNCINSKPLDFENLMEKLKEKNITLLVDASHPYAVEISKNAIEACNRLNIDYIRYERPSCVEEFKNEIKVVKVKDYGELKLKLENIDGTILNTTGSRNLDEILSLGLKNRIIYRVLPTVKVLSEFHDRHIPVDDIIALKGPVGYELNCAFIREYRARAMLLKDSGREGGTFEKIRACLDCGIYAFVMERKKINYHHRVFHNVGDLVEYIKSCTMKN</sequence>
<keyword evidence="3 4" id="KW-0560">Oxidoreductase</keyword>
<organism evidence="4 5">
    <name type="scientific">Clostridium lapidicellarium</name>
    <dbReference type="NCBI Taxonomy" id="3240931"/>
    <lineage>
        <taxon>Bacteria</taxon>
        <taxon>Bacillati</taxon>
        <taxon>Bacillota</taxon>
        <taxon>Clostridia</taxon>
        <taxon>Eubacteriales</taxon>
        <taxon>Clostridiaceae</taxon>
        <taxon>Clostridium</taxon>
    </lineage>
</organism>
<accession>A0ABV4DXY6</accession>
<dbReference type="InterPro" id="IPR003723">
    <property type="entry name" value="Precorrin-6x_reduct"/>
</dbReference>
<evidence type="ECO:0000256" key="3">
    <source>
        <dbReference type="ARBA" id="ARBA00023002"/>
    </source>
</evidence>
<protein>
    <submittedName>
        <fullName evidence="4">Cobalt-precorrin-6A reductase</fullName>
        <ecNumber evidence="4">1.3.1.106</ecNumber>
    </submittedName>
</protein>
<dbReference type="Proteomes" id="UP001565220">
    <property type="component" value="Unassembled WGS sequence"/>
</dbReference>
<comment type="caution">
    <text evidence="4">The sequence shown here is derived from an EMBL/GenBank/DDBJ whole genome shotgun (WGS) entry which is preliminary data.</text>
</comment>
<dbReference type="RefSeq" id="WP_294180900.1">
    <property type="nucleotide sequence ID" value="NZ_JBGFFE010000010.1"/>
</dbReference>
<dbReference type="EC" id="1.3.1.106" evidence="4"/>
<dbReference type="NCBIfam" id="TIGR00715">
    <property type="entry name" value="precor6x_red"/>
    <property type="match status" value="1"/>
</dbReference>
<name>A0ABV4DXY6_9CLOT</name>
<keyword evidence="5" id="KW-1185">Reference proteome</keyword>
<dbReference type="EMBL" id="JBGFFE010000010">
    <property type="protein sequence ID" value="MEY8763667.1"/>
    <property type="molecule type" value="Genomic_DNA"/>
</dbReference>
<dbReference type="Pfam" id="PF02571">
    <property type="entry name" value="CbiJ"/>
    <property type="match status" value="1"/>
</dbReference>
<dbReference type="GO" id="GO:0016491">
    <property type="term" value="F:oxidoreductase activity"/>
    <property type="evidence" value="ECO:0007669"/>
    <property type="project" value="UniProtKB-KW"/>
</dbReference>
<proteinExistence type="predicted"/>